<dbReference type="PANTHER" id="PTHR43142">
    <property type="entry name" value="CARBOXYLIC ESTER HYDROLASE"/>
    <property type="match status" value="1"/>
</dbReference>
<dbReference type="OrthoDB" id="3199405at2"/>
<organism evidence="5 6">
    <name type="scientific">Corynebacterium yudongzhengii</name>
    <dbReference type="NCBI Taxonomy" id="2080740"/>
    <lineage>
        <taxon>Bacteria</taxon>
        <taxon>Bacillati</taxon>
        <taxon>Actinomycetota</taxon>
        <taxon>Actinomycetes</taxon>
        <taxon>Mycobacteriales</taxon>
        <taxon>Corynebacteriaceae</taxon>
        <taxon>Corynebacterium</taxon>
    </lineage>
</organism>
<dbReference type="EC" id="3.1.1.-" evidence="3"/>
<evidence type="ECO:0000256" key="2">
    <source>
        <dbReference type="ARBA" id="ARBA00022801"/>
    </source>
</evidence>
<dbReference type="AlphaFoldDB" id="A0A2U1T4G9"/>
<dbReference type="InterPro" id="IPR029058">
    <property type="entry name" value="AB_hydrolase_fold"/>
</dbReference>
<dbReference type="Gene3D" id="3.40.50.1820">
    <property type="entry name" value="alpha/beta hydrolase"/>
    <property type="match status" value="1"/>
</dbReference>
<keyword evidence="2 3" id="KW-0378">Hydrolase</keyword>
<dbReference type="PANTHER" id="PTHR43142:SF1">
    <property type="entry name" value="CARBOXYLIC ESTER HYDROLASE"/>
    <property type="match status" value="1"/>
</dbReference>
<proteinExistence type="inferred from homology"/>
<feature type="domain" description="Carboxylesterase type B" evidence="4">
    <location>
        <begin position="61"/>
        <end position="191"/>
    </location>
</feature>
<dbReference type="InterPro" id="IPR002018">
    <property type="entry name" value="CarbesteraseB"/>
</dbReference>
<keyword evidence="6" id="KW-1185">Reference proteome</keyword>
<accession>A0A2U1T4G9</accession>
<dbReference type="RefSeq" id="WP_108432027.1">
    <property type="nucleotide sequence ID" value="NZ_CP026947.1"/>
</dbReference>
<comment type="caution">
    <text evidence="5">The sequence shown here is derived from an EMBL/GenBank/DDBJ whole genome shotgun (WGS) entry which is preliminary data.</text>
</comment>
<dbReference type="PROSITE" id="PS00122">
    <property type="entry name" value="CARBOXYLESTERASE_B_1"/>
    <property type="match status" value="1"/>
</dbReference>
<reference evidence="6" key="1">
    <citation type="submission" date="2018-04" db="EMBL/GenBank/DDBJ databases">
        <authorList>
            <person name="Liu S."/>
            <person name="Wang Z."/>
            <person name="Li J."/>
        </authorList>
    </citation>
    <scope>NUCLEOTIDE SEQUENCE [LARGE SCALE GENOMIC DNA]</scope>
    <source>
        <strain evidence="6">2189</strain>
    </source>
</reference>
<dbReference type="Proteomes" id="UP000244989">
    <property type="component" value="Unassembled WGS sequence"/>
</dbReference>
<name>A0A2U1T4G9_9CORY</name>
<evidence type="ECO:0000259" key="4">
    <source>
        <dbReference type="Pfam" id="PF00135"/>
    </source>
</evidence>
<evidence type="ECO:0000256" key="3">
    <source>
        <dbReference type="RuleBase" id="RU361235"/>
    </source>
</evidence>
<gene>
    <name evidence="5" type="ORF">DF222_10345</name>
</gene>
<comment type="similarity">
    <text evidence="1 3">Belongs to the type-B carboxylesterase/lipase family.</text>
</comment>
<dbReference type="InterPro" id="IPR019826">
    <property type="entry name" value="Carboxylesterase_B_AS"/>
</dbReference>
<dbReference type="Pfam" id="PF00135">
    <property type="entry name" value="COesterase"/>
    <property type="match status" value="1"/>
</dbReference>
<dbReference type="SUPFAM" id="SSF53474">
    <property type="entry name" value="alpha/beta-Hydrolases"/>
    <property type="match status" value="1"/>
</dbReference>
<protein>
    <recommendedName>
        <fullName evidence="3">Carboxylic ester hydrolase</fullName>
        <ecNumber evidence="3">3.1.1.-</ecNumber>
    </recommendedName>
</protein>
<dbReference type="KEGG" id="cyz:C3B44_08700"/>
<dbReference type="GO" id="GO:0016787">
    <property type="term" value="F:hydrolase activity"/>
    <property type="evidence" value="ECO:0007669"/>
    <property type="project" value="UniProtKB-KW"/>
</dbReference>
<dbReference type="EMBL" id="QEEZ01000026">
    <property type="protein sequence ID" value="PWC00883.1"/>
    <property type="molecule type" value="Genomic_DNA"/>
</dbReference>
<evidence type="ECO:0000256" key="1">
    <source>
        <dbReference type="ARBA" id="ARBA00005964"/>
    </source>
</evidence>
<sequence>MSATTIVTCPAGTITGITPGDGTRRFHSIPYSELESPYADPRPRRGGEEIDATVARPEAIALSVTCPDTATRDKPVVVYIHGGRFEEGTHEDPRVDGALYSSDVIVVQIGYRVMLEGLARFHDDEPNRYRAIDDCLIGLEWVQKNIESFGGDPTNVTLVGQSAGASIAAWMCRRDHYRGAFRRVLAASASFPRRGWHDRKKLLRGMLGKPLTRAALTKVNDRKTAKAYGRFRTLAGTDIALGPWPLETAAMADVDIVVTTTRDELYHEPSVRWLDEHGLGPAMARLSARALGLSGTTATYLEAARAIDPDRLGGRLIGDAVIRRWSQYLADGAPGRVWMAEFRGVDKPALHCAELAPLFASGGCSAEHPLHRWLVEFARTGEPGWQPYHEDTGRQAMDISLVDGQFTPTRDPLRYVRLAFPDAYSAKALRKR</sequence>
<evidence type="ECO:0000313" key="5">
    <source>
        <dbReference type="EMBL" id="PWC00883.1"/>
    </source>
</evidence>
<evidence type="ECO:0000313" key="6">
    <source>
        <dbReference type="Proteomes" id="UP000244989"/>
    </source>
</evidence>